<sequence>MNLDYFIRQKNTLILLFTILYVLIFSISALFTENDEFFYYTLLMGVLIYIVLVINQRMHFAPFIVINLSLIGFLHLLGGNAYIGTVRLYDFYFVPGLIKYDNLIHVYGTFIVTLVLYSMVSVYLNRELIRNRYWVIAVALVLMAIGVGTINELVEFFAVVYFDAAEQVGDYFNNSLDLLFNTIGAIMATVILYWFREQTSWLHNLNENLKKIS</sequence>
<reference evidence="2 3" key="1">
    <citation type="journal article" date="2016" name="Nat. Commun.">
        <title>Thousands of microbial genomes shed light on interconnected biogeochemical processes in an aquifer system.</title>
        <authorList>
            <person name="Anantharaman K."/>
            <person name="Brown C.T."/>
            <person name="Hug L.A."/>
            <person name="Sharon I."/>
            <person name="Castelle C.J."/>
            <person name="Probst A.J."/>
            <person name="Thomas B.C."/>
            <person name="Singh A."/>
            <person name="Wilkins M.J."/>
            <person name="Karaoz U."/>
            <person name="Brodie E.L."/>
            <person name="Williams K.H."/>
            <person name="Hubbard S.S."/>
            <person name="Banfield J.F."/>
        </authorList>
    </citation>
    <scope>NUCLEOTIDE SEQUENCE [LARGE SCALE GENOMIC DNA]</scope>
</reference>
<evidence type="ECO:0008006" key="4">
    <source>
        <dbReference type="Google" id="ProtNLM"/>
    </source>
</evidence>
<keyword evidence="1" id="KW-0812">Transmembrane</keyword>
<gene>
    <name evidence="2" type="ORF">A2927_00575</name>
</gene>
<feature type="transmembrane region" description="Helical" evidence="1">
    <location>
        <begin position="61"/>
        <end position="83"/>
    </location>
</feature>
<keyword evidence="1" id="KW-1133">Transmembrane helix</keyword>
<name>A0A1G2BHH1_9BACT</name>
<dbReference type="Proteomes" id="UP000178849">
    <property type="component" value="Unassembled WGS sequence"/>
</dbReference>
<evidence type="ECO:0000313" key="2">
    <source>
        <dbReference type="EMBL" id="OGY88614.1"/>
    </source>
</evidence>
<feature type="transmembrane region" description="Helical" evidence="1">
    <location>
        <begin position="133"/>
        <end position="158"/>
    </location>
</feature>
<feature type="transmembrane region" description="Helical" evidence="1">
    <location>
        <begin position="37"/>
        <end position="54"/>
    </location>
</feature>
<comment type="caution">
    <text evidence="2">The sequence shown here is derived from an EMBL/GenBank/DDBJ whole genome shotgun (WGS) entry which is preliminary data.</text>
</comment>
<feature type="transmembrane region" description="Helical" evidence="1">
    <location>
        <begin position="178"/>
        <end position="195"/>
    </location>
</feature>
<dbReference type="Pfam" id="PF09997">
    <property type="entry name" value="DUF2238"/>
    <property type="match status" value="1"/>
</dbReference>
<accession>A0A1G2BHH1</accession>
<evidence type="ECO:0000256" key="1">
    <source>
        <dbReference type="SAM" id="Phobius"/>
    </source>
</evidence>
<keyword evidence="1" id="KW-0472">Membrane</keyword>
<organism evidence="2 3">
    <name type="scientific">Candidatus Komeilibacteria bacterium RIFCSPLOWO2_01_FULL_45_10</name>
    <dbReference type="NCBI Taxonomy" id="1798550"/>
    <lineage>
        <taxon>Bacteria</taxon>
        <taxon>Candidatus Komeiliibacteriota</taxon>
    </lineage>
</organism>
<protein>
    <recommendedName>
        <fullName evidence="4">VanZ-like domain-containing protein</fullName>
    </recommendedName>
</protein>
<dbReference type="InterPro" id="IPR014509">
    <property type="entry name" value="YjdF-like"/>
</dbReference>
<dbReference type="STRING" id="1798550.A2927_00575"/>
<dbReference type="EMBL" id="MHKL01000044">
    <property type="protein sequence ID" value="OGY88614.1"/>
    <property type="molecule type" value="Genomic_DNA"/>
</dbReference>
<evidence type="ECO:0000313" key="3">
    <source>
        <dbReference type="Proteomes" id="UP000178849"/>
    </source>
</evidence>
<dbReference type="AlphaFoldDB" id="A0A1G2BHH1"/>
<proteinExistence type="predicted"/>
<feature type="transmembrane region" description="Helical" evidence="1">
    <location>
        <begin position="103"/>
        <end position="124"/>
    </location>
</feature>
<feature type="transmembrane region" description="Helical" evidence="1">
    <location>
        <begin position="12"/>
        <end position="31"/>
    </location>
</feature>